<organism evidence="1 2">
    <name type="scientific">Candidatus Sulfurimonas marisnigri</name>
    <dbReference type="NCBI Taxonomy" id="2740405"/>
    <lineage>
        <taxon>Bacteria</taxon>
        <taxon>Pseudomonadati</taxon>
        <taxon>Campylobacterota</taxon>
        <taxon>Epsilonproteobacteria</taxon>
        <taxon>Campylobacterales</taxon>
        <taxon>Sulfurimonadaceae</taxon>
        <taxon>Sulfurimonas</taxon>
    </lineage>
</organism>
<name>A0A7S7LY58_9BACT</name>
<dbReference type="InterPro" id="IPR036515">
    <property type="entry name" value="Transposase_17_sf"/>
</dbReference>
<evidence type="ECO:0000313" key="2">
    <source>
        <dbReference type="Proteomes" id="UP000593836"/>
    </source>
</evidence>
<dbReference type="GO" id="GO:0003677">
    <property type="term" value="F:DNA binding"/>
    <property type="evidence" value="ECO:0007669"/>
    <property type="project" value="InterPro"/>
</dbReference>
<reference evidence="1 2" key="1">
    <citation type="submission" date="2020-05" db="EMBL/GenBank/DDBJ databases">
        <title>Sulfurimonas marisnigri, sp. nov., and Sulfurimonas baltica, sp. nov., manganese oxide reducing chemolithoautotrophs of the class Epsilonproteobacteria isolated from the pelagic redoxclines of the Black and Baltic Seas and emended description of the genus Sulfurimonas.</title>
        <authorList>
            <person name="Henkel J.V."/>
            <person name="Laudan C."/>
            <person name="Werner J."/>
            <person name="Neu T."/>
            <person name="Plewe S."/>
            <person name="Sproer C."/>
            <person name="Bunk B."/>
            <person name="Schulz-Vogt H.N."/>
        </authorList>
    </citation>
    <scope>NUCLEOTIDE SEQUENCE [LARGE SCALE GENOMIC DNA]</scope>
    <source>
        <strain evidence="1 2">SoZ1</strain>
    </source>
</reference>
<dbReference type="EMBL" id="CP054493">
    <property type="protein sequence ID" value="QOY53634.1"/>
    <property type="molecule type" value="Genomic_DNA"/>
</dbReference>
<accession>A0A7S7LY58</accession>
<protein>
    <recommendedName>
        <fullName evidence="3">Transposase</fullName>
    </recommendedName>
</protein>
<dbReference type="AlphaFoldDB" id="A0A7S7LY58"/>
<dbReference type="RefSeq" id="WP_194365469.1">
    <property type="nucleotide sequence ID" value="NZ_CP054493.1"/>
</dbReference>
<keyword evidence="2" id="KW-1185">Reference proteome</keyword>
<dbReference type="KEGG" id="smas:HUE87_06835"/>
<dbReference type="GO" id="GO:0004803">
    <property type="term" value="F:transposase activity"/>
    <property type="evidence" value="ECO:0007669"/>
    <property type="project" value="InterPro"/>
</dbReference>
<evidence type="ECO:0000313" key="1">
    <source>
        <dbReference type="EMBL" id="QOY53634.1"/>
    </source>
</evidence>
<gene>
    <name evidence="1" type="ORF">HUE87_06835</name>
</gene>
<dbReference type="Gene3D" id="3.30.70.1290">
    <property type="entry name" value="Transposase IS200-like"/>
    <property type="match status" value="1"/>
</dbReference>
<dbReference type="GO" id="GO:0006313">
    <property type="term" value="P:DNA transposition"/>
    <property type="evidence" value="ECO:0007669"/>
    <property type="project" value="InterPro"/>
</dbReference>
<dbReference type="Proteomes" id="UP000593836">
    <property type="component" value="Chromosome"/>
</dbReference>
<evidence type="ECO:0008006" key="3">
    <source>
        <dbReference type="Google" id="ProtNLM"/>
    </source>
</evidence>
<proteinExistence type="predicted"/>
<sequence length="84" mass="10289">MPTKPKIVFTGYHHTINRGVNCCNIFNKKYKRSGYLWQDRYKFKYITSENYLYTLLRYIEYNHLEAGISLHVSEYPYTFWFSNI</sequence>
<dbReference type="SUPFAM" id="SSF143422">
    <property type="entry name" value="Transposase IS200-like"/>
    <property type="match status" value="1"/>
</dbReference>